<organism evidence="2 3">
    <name type="scientific">Dendrobium chrysotoxum</name>
    <name type="common">Orchid</name>
    <dbReference type="NCBI Taxonomy" id="161865"/>
    <lineage>
        <taxon>Eukaryota</taxon>
        <taxon>Viridiplantae</taxon>
        <taxon>Streptophyta</taxon>
        <taxon>Embryophyta</taxon>
        <taxon>Tracheophyta</taxon>
        <taxon>Spermatophyta</taxon>
        <taxon>Magnoliopsida</taxon>
        <taxon>Liliopsida</taxon>
        <taxon>Asparagales</taxon>
        <taxon>Orchidaceae</taxon>
        <taxon>Epidendroideae</taxon>
        <taxon>Malaxideae</taxon>
        <taxon>Dendrobiinae</taxon>
        <taxon>Dendrobium</taxon>
    </lineage>
</organism>
<dbReference type="Proteomes" id="UP000775213">
    <property type="component" value="Unassembled WGS sequence"/>
</dbReference>
<gene>
    <name evidence="2" type="ORF">IEQ34_005944</name>
</gene>
<feature type="compositionally biased region" description="Low complexity" evidence="1">
    <location>
        <begin position="11"/>
        <end position="21"/>
    </location>
</feature>
<keyword evidence="3" id="KW-1185">Reference proteome</keyword>
<feature type="region of interest" description="Disordered" evidence="1">
    <location>
        <begin position="1"/>
        <end position="21"/>
    </location>
</feature>
<comment type="caution">
    <text evidence="2">The sequence shown here is derived from an EMBL/GenBank/DDBJ whole genome shotgun (WGS) entry which is preliminary data.</text>
</comment>
<dbReference type="EMBL" id="JAGFBR010000006">
    <property type="protein sequence ID" value="KAH0465841.1"/>
    <property type="molecule type" value="Genomic_DNA"/>
</dbReference>
<protein>
    <submittedName>
        <fullName evidence="2">Uncharacterized protein</fullName>
    </submittedName>
</protein>
<feature type="compositionally biased region" description="Basic residues" evidence="1">
    <location>
        <begin position="1"/>
        <end position="10"/>
    </location>
</feature>
<accession>A0AAV7H9Y9</accession>
<sequence>MSNALRRRKPSNSISSSSSSSAIAFDKGLQVNYCNNACIVESTISSNRDESLSTGTDLSLNSSQYRSEDFIVNSSREEQILADMKIYDKRVVEID</sequence>
<evidence type="ECO:0000313" key="3">
    <source>
        <dbReference type="Proteomes" id="UP000775213"/>
    </source>
</evidence>
<dbReference type="AlphaFoldDB" id="A0AAV7H9Y9"/>
<reference evidence="2 3" key="1">
    <citation type="journal article" date="2021" name="Hortic Res">
        <title>Chromosome-scale assembly of the Dendrobium chrysotoxum genome enhances the understanding of orchid evolution.</title>
        <authorList>
            <person name="Zhang Y."/>
            <person name="Zhang G.Q."/>
            <person name="Zhang D."/>
            <person name="Liu X.D."/>
            <person name="Xu X.Y."/>
            <person name="Sun W.H."/>
            <person name="Yu X."/>
            <person name="Zhu X."/>
            <person name="Wang Z.W."/>
            <person name="Zhao X."/>
            <person name="Zhong W.Y."/>
            <person name="Chen H."/>
            <person name="Yin W.L."/>
            <person name="Huang T."/>
            <person name="Niu S.C."/>
            <person name="Liu Z.J."/>
        </authorList>
    </citation>
    <scope>NUCLEOTIDE SEQUENCE [LARGE SCALE GENOMIC DNA]</scope>
    <source>
        <strain evidence="2">Lindl</strain>
    </source>
</reference>
<name>A0AAV7H9Y9_DENCH</name>
<evidence type="ECO:0000313" key="2">
    <source>
        <dbReference type="EMBL" id="KAH0465841.1"/>
    </source>
</evidence>
<proteinExistence type="predicted"/>
<evidence type="ECO:0000256" key="1">
    <source>
        <dbReference type="SAM" id="MobiDB-lite"/>
    </source>
</evidence>